<keyword evidence="2" id="KW-1185">Reference proteome</keyword>
<comment type="caution">
    <text evidence="1">The sequence shown here is derived from an EMBL/GenBank/DDBJ whole genome shotgun (WGS) entry which is preliminary data.</text>
</comment>
<dbReference type="RefSeq" id="WP_238290989.1">
    <property type="nucleotide sequence ID" value="NZ_BPQS01000030.1"/>
</dbReference>
<evidence type="ECO:0000313" key="2">
    <source>
        <dbReference type="Proteomes" id="UP001244297"/>
    </source>
</evidence>
<dbReference type="Proteomes" id="UP001244297">
    <property type="component" value="Unassembled WGS sequence"/>
</dbReference>
<evidence type="ECO:0000313" key="1">
    <source>
        <dbReference type="EMBL" id="MDN3569848.1"/>
    </source>
</evidence>
<dbReference type="EMBL" id="JAUFPT010000008">
    <property type="protein sequence ID" value="MDN3569848.1"/>
    <property type="molecule type" value="Genomic_DNA"/>
</dbReference>
<gene>
    <name evidence="1" type="ORF">QWZ18_04305</name>
</gene>
<proteinExistence type="predicted"/>
<organism evidence="1 2">
    <name type="scientific">Methylobacterium longum</name>
    <dbReference type="NCBI Taxonomy" id="767694"/>
    <lineage>
        <taxon>Bacteria</taxon>
        <taxon>Pseudomonadati</taxon>
        <taxon>Pseudomonadota</taxon>
        <taxon>Alphaproteobacteria</taxon>
        <taxon>Hyphomicrobiales</taxon>
        <taxon>Methylobacteriaceae</taxon>
        <taxon>Methylobacterium</taxon>
    </lineage>
</organism>
<protein>
    <submittedName>
        <fullName evidence="1">Uncharacterized protein</fullName>
    </submittedName>
</protein>
<accession>A0ABT8AKN0</accession>
<name>A0ABT8AKN0_9HYPH</name>
<sequence length="70" mass="8041">MPENDPCEGVVIALKQQFDRIGQLLHELDDGRWWPDDRAGNEDADTVLLHTRRIEESLQEIARIVAAMKD</sequence>
<reference evidence="2" key="1">
    <citation type="journal article" date="2019" name="Int. J. Syst. Evol. Microbiol.">
        <title>The Global Catalogue of Microorganisms (GCM) 10K type strain sequencing project: providing services to taxonomists for standard genome sequencing and annotation.</title>
        <authorList>
            <consortium name="The Broad Institute Genomics Platform"/>
            <consortium name="The Broad Institute Genome Sequencing Center for Infectious Disease"/>
            <person name="Wu L."/>
            <person name="Ma J."/>
        </authorList>
    </citation>
    <scope>NUCLEOTIDE SEQUENCE [LARGE SCALE GENOMIC DNA]</scope>
    <source>
        <strain evidence="2">CECT 7806</strain>
    </source>
</reference>